<proteinExistence type="predicted"/>
<dbReference type="SUPFAM" id="SSF48108">
    <property type="entry name" value="Carbamoyl phosphate synthetase, large subunit connection domain"/>
    <property type="match status" value="1"/>
</dbReference>
<protein>
    <submittedName>
        <fullName evidence="2">Uncharacterized protein</fullName>
    </submittedName>
</protein>
<sequence length="210" mass="24128">MDKNKPHNNKTGYSVPKNYFGTFEDSLFSKLDLKEEDHSIGNKSTGFKAPEAYLESFEADLFEKLNIQPNNQIIQTTSGYKMPDSYLDKLEEDILKKVNQPKKTKLITLFSRKDLLKVASIAAIFVIGFFSIKNIFNSNKKLTFDSIEYADFEEYINEKGLGLSEYEIANLYNVSTADLEEISINNDIDENQLFDYLSDELTTDDYIDNL</sequence>
<dbReference type="Proteomes" id="UP001596997">
    <property type="component" value="Unassembled WGS sequence"/>
</dbReference>
<keyword evidence="3" id="KW-1185">Reference proteome</keyword>
<gene>
    <name evidence="2" type="ORF">ACFQ1O_02340</name>
</gene>
<keyword evidence="1" id="KW-1133">Transmembrane helix</keyword>
<evidence type="ECO:0000256" key="1">
    <source>
        <dbReference type="SAM" id="Phobius"/>
    </source>
</evidence>
<reference evidence="3" key="1">
    <citation type="journal article" date="2019" name="Int. J. Syst. Evol. Microbiol.">
        <title>The Global Catalogue of Microorganisms (GCM) 10K type strain sequencing project: providing services to taxonomists for standard genome sequencing and annotation.</title>
        <authorList>
            <consortium name="The Broad Institute Genomics Platform"/>
            <consortium name="The Broad Institute Genome Sequencing Center for Infectious Disease"/>
            <person name="Wu L."/>
            <person name="Ma J."/>
        </authorList>
    </citation>
    <scope>NUCLEOTIDE SEQUENCE [LARGE SCALE GENOMIC DNA]</scope>
    <source>
        <strain evidence="3">CCUG 62114</strain>
    </source>
</reference>
<name>A0ABW3HZ52_9FLAO</name>
<dbReference type="InterPro" id="IPR036897">
    <property type="entry name" value="CarbamoylP_synth_lsu_oligo_sf"/>
</dbReference>
<dbReference type="EMBL" id="JBHTJM010000002">
    <property type="protein sequence ID" value="MFD0962841.1"/>
    <property type="molecule type" value="Genomic_DNA"/>
</dbReference>
<accession>A0ABW3HZ52</accession>
<keyword evidence="1" id="KW-0812">Transmembrane</keyword>
<keyword evidence="1" id="KW-0472">Membrane</keyword>
<feature type="transmembrane region" description="Helical" evidence="1">
    <location>
        <begin position="115"/>
        <end position="132"/>
    </location>
</feature>
<evidence type="ECO:0000313" key="3">
    <source>
        <dbReference type="Proteomes" id="UP001596997"/>
    </source>
</evidence>
<evidence type="ECO:0000313" key="2">
    <source>
        <dbReference type="EMBL" id="MFD0962841.1"/>
    </source>
</evidence>
<dbReference type="RefSeq" id="WP_377712913.1">
    <property type="nucleotide sequence ID" value="NZ_JBHTJM010000002.1"/>
</dbReference>
<organism evidence="2 3">
    <name type="scientific">Pseudofulvibacter geojedonensis</name>
    <dbReference type="NCBI Taxonomy" id="1123758"/>
    <lineage>
        <taxon>Bacteria</taxon>
        <taxon>Pseudomonadati</taxon>
        <taxon>Bacteroidota</taxon>
        <taxon>Flavobacteriia</taxon>
        <taxon>Flavobacteriales</taxon>
        <taxon>Flavobacteriaceae</taxon>
        <taxon>Pseudofulvibacter</taxon>
    </lineage>
</organism>
<comment type="caution">
    <text evidence="2">The sequence shown here is derived from an EMBL/GenBank/DDBJ whole genome shotgun (WGS) entry which is preliminary data.</text>
</comment>